<feature type="region of interest" description="Disordered" evidence="1">
    <location>
        <begin position="1"/>
        <end position="27"/>
    </location>
</feature>
<name>A0AAV4KU09_9ACTN</name>
<comment type="caution">
    <text evidence="2">The sequence shown here is derived from an EMBL/GenBank/DDBJ whole genome shotgun (WGS) entry which is preliminary data.</text>
</comment>
<dbReference type="EMBL" id="BMSJ01000014">
    <property type="protein sequence ID" value="GGR47755.1"/>
    <property type="molecule type" value="Genomic_DNA"/>
</dbReference>
<accession>A0AAV4KU09</accession>
<reference evidence="2 3" key="1">
    <citation type="journal article" date="2014" name="Int. J. Syst. Evol. Microbiol.">
        <title>Complete genome sequence of Corynebacterium casei LMG S-19264T (=DSM 44701T), isolated from a smear-ripened cheese.</title>
        <authorList>
            <consortium name="US DOE Joint Genome Institute (JGI-PGF)"/>
            <person name="Walter F."/>
            <person name="Albersmeier A."/>
            <person name="Kalinowski J."/>
            <person name="Ruckert C."/>
        </authorList>
    </citation>
    <scope>NUCLEOTIDE SEQUENCE [LARGE SCALE GENOMIC DNA]</scope>
    <source>
        <strain evidence="2 3">JCM 4205</strain>
    </source>
</reference>
<evidence type="ECO:0000313" key="2">
    <source>
        <dbReference type="EMBL" id="GGR47755.1"/>
    </source>
</evidence>
<gene>
    <name evidence="2" type="ORF">GCM10010497_58920</name>
</gene>
<feature type="compositionally biased region" description="Basic and acidic residues" evidence="1">
    <location>
        <begin position="18"/>
        <end position="27"/>
    </location>
</feature>
<evidence type="ECO:0000313" key="3">
    <source>
        <dbReference type="Proteomes" id="UP000642014"/>
    </source>
</evidence>
<dbReference type="AlphaFoldDB" id="A0AAV4KU09"/>
<protein>
    <submittedName>
        <fullName evidence="2">Uncharacterized protein</fullName>
    </submittedName>
</protein>
<proteinExistence type="predicted"/>
<organism evidence="2 3">
    <name type="scientific">Streptomyces cinereoruber</name>
    <dbReference type="NCBI Taxonomy" id="67260"/>
    <lineage>
        <taxon>Bacteria</taxon>
        <taxon>Bacillati</taxon>
        <taxon>Actinomycetota</taxon>
        <taxon>Actinomycetes</taxon>
        <taxon>Kitasatosporales</taxon>
        <taxon>Streptomycetaceae</taxon>
        <taxon>Streptomyces</taxon>
    </lineage>
</organism>
<sequence length="99" mass="10599">MYVYARTKVTRAGNTPDESGRAEPARLRPLDRRAVKGARRSVDLGGTRRCAARRAGARGVGVLLTTPGGEAKGGAAQRYCVPERVWALGLIRARHISTG</sequence>
<evidence type="ECO:0000256" key="1">
    <source>
        <dbReference type="SAM" id="MobiDB-lite"/>
    </source>
</evidence>
<dbReference type="Proteomes" id="UP000642014">
    <property type="component" value="Unassembled WGS sequence"/>
</dbReference>